<keyword evidence="1" id="KW-1133">Transmembrane helix</keyword>
<keyword evidence="1" id="KW-0472">Membrane</keyword>
<proteinExistence type="predicted"/>
<evidence type="ECO:0000313" key="4">
    <source>
        <dbReference type="Proteomes" id="UP000653454"/>
    </source>
</evidence>
<comment type="caution">
    <text evidence="3">The sequence shown here is derived from an EMBL/GenBank/DDBJ whole genome shotgun (WGS) entry which is preliminary data.</text>
</comment>
<feature type="transmembrane region" description="Helical" evidence="1">
    <location>
        <begin position="7"/>
        <end position="26"/>
    </location>
</feature>
<dbReference type="InterPro" id="IPR000863">
    <property type="entry name" value="Sulfotransferase_dom"/>
</dbReference>
<dbReference type="AlphaFoldDB" id="A0A8S4E5L5"/>
<evidence type="ECO:0000256" key="1">
    <source>
        <dbReference type="SAM" id="Phobius"/>
    </source>
</evidence>
<organism evidence="3 4">
    <name type="scientific">Plutella xylostella</name>
    <name type="common">Diamondback moth</name>
    <name type="synonym">Plutella maculipennis</name>
    <dbReference type="NCBI Taxonomy" id="51655"/>
    <lineage>
        <taxon>Eukaryota</taxon>
        <taxon>Metazoa</taxon>
        <taxon>Ecdysozoa</taxon>
        <taxon>Arthropoda</taxon>
        <taxon>Hexapoda</taxon>
        <taxon>Insecta</taxon>
        <taxon>Pterygota</taxon>
        <taxon>Neoptera</taxon>
        <taxon>Endopterygota</taxon>
        <taxon>Lepidoptera</taxon>
        <taxon>Glossata</taxon>
        <taxon>Ditrysia</taxon>
        <taxon>Yponomeutoidea</taxon>
        <taxon>Plutellidae</taxon>
        <taxon>Plutella</taxon>
    </lineage>
</organism>
<dbReference type="InterPro" id="IPR051135">
    <property type="entry name" value="Gal/GlcNAc/GalNAc_ST"/>
</dbReference>
<dbReference type="GO" id="GO:0006044">
    <property type="term" value="P:N-acetylglucosamine metabolic process"/>
    <property type="evidence" value="ECO:0007669"/>
    <property type="project" value="TreeGrafter"/>
</dbReference>
<sequence>MLRRNIKFYPIFFGIFVIFLIITRFLNDSKTFAVSVTPESIQQQSSITENLQQPSTYSDDDAERVLREQRLKISAELSRYNVSAGEELYLEAGGRPVRTVLVSAWRSGSTFLGEILNAVPGNFYHYEPLHKFKKIQIRGPPQSDSALKLLKNMLNCNYQDMNDYFEFGRLHSYQLTHNTRLWENCVAKRELCLDANFTSRFCKLFPFHSMKLVRMRLKLMEDILRDKDFPNLKAVLLVRDPRGVLQSRQHAYWCRPAPDCWDPARVCGDLVSDYRAAQDLQERFPGRVTWLRYEDLALDYSTQTRRLFRFLGLDVSAAVQEFLDSHTNQQDSYIYSTYRVTSEVPFKWKKALSFEFVSHVQDACVEAMELWGYRPAHNRSHMQSEDFVPIGPYQVTL</sequence>
<dbReference type="GO" id="GO:0006790">
    <property type="term" value="P:sulfur compound metabolic process"/>
    <property type="evidence" value="ECO:0007669"/>
    <property type="project" value="TreeGrafter"/>
</dbReference>
<dbReference type="PANTHER" id="PTHR10704">
    <property type="entry name" value="CARBOHYDRATE SULFOTRANSFERASE"/>
    <property type="match status" value="1"/>
</dbReference>
<accession>A0A8S4E5L5</accession>
<dbReference type="InterPro" id="IPR027417">
    <property type="entry name" value="P-loop_NTPase"/>
</dbReference>
<dbReference type="SUPFAM" id="SSF52540">
    <property type="entry name" value="P-loop containing nucleoside triphosphate hydrolases"/>
    <property type="match status" value="1"/>
</dbReference>
<dbReference type="Gene3D" id="3.40.50.300">
    <property type="entry name" value="P-loop containing nucleotide triphosphate hydrolases"/>
    <property type="match status" value="1"/>
</dbReference>
<dbReference type="GO" id="GO:0001517">
    <property type="term" value="F:N-acetylglucosamine 6-O-sulfotransferase activity"/>
    <property type="evidence" value="ECO:0007669"/>
    <property type="project" value="TreeGrafter"/>
</dbReference>
<evidence type="ECO:0000259" key="2">
    <source>
        <dbReference type="Pfam" id="PF00685"/>
    </source>
</evidence>
<keyword evidence="4" id="KW-1185">Reference proteome</keyword>
<dbReference type="Proteomes" id="UP000653454">
    <property type="component" value="Unassembled WGS sequence"/>
</dbReference>
<keyword evidence="1" id="KW-0812">Transmembrane</keyword>
<name>A0A8S4E5L5_PLUXY</name>
<gene>
    <name evidence="3" type="ORF">PLXY2_LOCUS4518</name>
</gene>
<dbReference type="PANTHER" id="PTHR10704:SF44">
    <property type="entry name" value="LD35051P-RELATED"/>
    <property type="match status" value="1"/>
</dbReference>
<evidence type="ECO:0000313" key="3">
    <source>
        <dbReference type="EMBL" id="CAG9110389.1"/>
    </source>
</evidence>
<dbReference type="Pfam" id="PF00685">
    <property type="entry name" value="Sulfotransfer_1"/>
    <property type="match status" value="1"/>
</dbReference>
<protein>
    <submittedName>
        <fullName evidence="3">(diamondback moth) hypothetical protein</fullName>
    </submittedName>
</protein>
<feature type="domain" description="Sulfotransferase" evidence="2">
    <location>
        <begin position="99"/>
        <end position="372"/>
    </location>
</feature>
<dbReference type="EMBL" id="CAJHNJ030000012">
    <property type="protein sequence ID" value="CAG9110389.1"/>
    <property type="molecule type" value="Genomic_DNA"/>
</dbReference>
<reference evidence="3" key="1">
    <citation type="submission" date="2020-11" db="EMBL/GenBank/DDBJ databases">
        <authorList>
            <person name="Whiteford S."/>
        </authorList>
    </citation>
    <scope>NUCLEOTIDE SEQUENCE</scope>
</reference>